<proteinExistence type="predicted"/>
<keyword evidence="1" id="KW-1133">Transmembrane helix</keyword>
<dbReference type="AlphaFoldDB" id="A0A1I8AAB7"/>
<evidence type="ECO:0000256" key="1">
    <source>
        <dbReference type="SAM" id="Phobius"/>
    </source>
</evidence>
<feature type="transmembrane region" description="Helical" evidence="1">
    <location>
        <begin position="187"/>
        <end position="214"/>
    </location>
</feature>
<dbReference type="PANTHER" id="PTHR35574:SF4">
    <property type="entry name" value="CLC-LIKE PROTEIN"/>
    <property type="match status" value="1"/>
</dbReference>
<dbReference type="Gene3D" id="1.20.140.150">
    <property type="match status" value="1"/>
</dbReference>
<keyword evidence="1" id="KW-0812">Transmembrane</keyword>
<dbReference type="GO" id="GO:0016020">
    <property type="term" value="C:membrane"/>
    <property type="evidence" value="ECO:0007669"/>
    <property type="project" value="InterPro"/>
</dbReference>
<protein>
    <submittedName>
        <fullName evidence="3">Uncharacterized protein</fullName>
    </submittedName>
</protein>
<reference evidence="3" key="1">
    <citation type="submission" date="2016-11" db="UniProtKB">
        <authorList>
            <consortium name="WormBaseParasite"/>
        </authorList>
    </citation>
    <scope>IDENTIFICATION</scope>
</reference>
<name>A0A1I8AAB7_9BILA</name>
<feature type="transmembrane region" description="Helical" evidence="1">
    <location>
        <begin position="112"/>
        <end position="130"/>
    </location>
</feature>
<evidence type="ECO:0000313" key="2">
    <source>
        <dbReference type="Proteomes" id="UP000095287"/>
    </source>
</evidence>
<dbReference type="Proteomes" id="UP000095287">
    <property type="component" value="Unplaced"/>
</dbReference>
<keyword evidence="1" id="KW-0472">Membrane</keyword>
<organism evidence="2 3">
    <name type="scientific">Steinernema glaseri</name>
    <dbReference type="NCBI Taxonomy" id="37863"/>
    <lineage>
        <taxon>Eukaryota</taxon>
        <taxon>Metazoa</taxon>
        <taxon>Ecdysozoa</taxon>
        <taxon>Nematoda</taxon>
        <taxon>Chromadorea</taxon>
        <taxon>Rhabditida</taxon>
        <taxon>Tylenchina</taxon>
        <taxon>Panagrolaimomorpha</taxon>
        <taxon>Strongyloidoidea</taxon>
        <taxon>Steinernematidae</taxon>
        <taxon>Steinernema</taxon>
    </lineage>
</organism>
<feature type="transmembrane region" description="Helical" evidence="1">
    <location>
        <begin position="142"/>
        <end position="167"/>
    </location>
</feature>
<dbReference type="InterPro" id="IPR010761">
    <property type="entry name" value="Clc_prot-like"/>
</dbReference>
<keyword evidence="2" id="KW-1185">Reference proteome</keyword>
<dbReference type="PANTHER" id="PTHR35574">
    <property type="entry name" value="PUTATIVE-RELATED"/>
    <property type="match status" value="1"/>
</dbReference>
<dbReference type="Pfam" id="PF07062">
    <property type="entry name" value="Clc-like"/>
    <property type="match status" value="1"/>
</dbReference>
<accession>A0A1I8AAB7</accession>
<feature type="transmembrane region" description="Helical" evidence="1">
    <location>
        <begin position="9"/>
        <end position="29"/>
    </location>
</feature>
<evidence type="ECO:0000313" key="3">
    <source>
        <dbReference type="WBParaSite" id="L893_g3546.t1"/>
    </source>
</evidence>
<sequence>MRYQWYKPFLIVSILFVFVASFLVIITLFSPQWQTVDISELNAFHEHGVWWDCVSSSVVPLNVADNYGPGRHRKCTQKFDPTVAAVIKAAVESGSADMQELLLHRLLPQDKAVLFFTIFSVIFAMISVVIGSCTTCFLPNAVLYSIALLIATLCSGLADVIFFLAAMRVDNRFLTGIVNVYEQQLGWAAYAHGIGTLILFSSFACSVASAYFLITGKMHSGSSLPSGGYTAYERYEYEPYEQRNQQKVPDCHGEDDKTCTYKDCPSNRYAPFVVITDV</sequence>
<dbReference type="WBParaSite" id="L893_g3546.t1">
    <property type="protein sequence ID" value="L893_g3546.t1"/>
    <property type="gene ID" value="L893_g3546"/>
</dbReference>